<dbReference type="SUPFAM" id="SSF56059">
    <property type="entry name" value="Glutathione synthetase ATP-binding domain-like"/>
    <property type="match status" value="1"/>
</dbReference>
<keyword evidence="3" id="KW-0547">Nucleotide-binding</keyword>
<sequence>MKVGILWRKFRNVEQQMKFTPDEVYDDAYEEAYHHFCALKEAGYDVAMIEWKKDPIETYEDIKKNNVDIIFNASSLREVAFLETFEIPYVGSGLDLVSLNKATRKELVAYNELPTPKFTVAKSSDKIPEIDLEYPLFVKPIEGRGSAGIDEENIIYKYEQLPKVVDKITKKLGQAALIEEFIEGREITVGIIGYHNPKVLPIVEIQYNSAKTNTFQHKMYDNEIIKCPAEFPKEVENNIKDIALKIYKILNAKDYARIDMIVGKDNVPYFLEINTYAGLTMESRKSEEGKIEVHHGYMGYSAKAAGMDAPEFLSTILESAIERYNCLTSN</sequence>
<evidence type="ECO:0000313" key="6">
    <source>
        <dbReference type="Proteomes" id="UP000294567"/>
    </source>
</evidence>
<comment type="similarity">
    <text evidence="1">Belongs to the D-alanine--D-alanine ligase family.</text>
</comment>
<comment type="caution">
    <text evidence="5">The sequence shown here is derived from an EMBL/GenBank/DDBJ whole genome shotgun (WGS) entry which is preliminary data.</text>
</comment>
<evidence type="ECO:0000313" key="5">
    <source>
        <dbReference type="EMBL" id="TCS90551.1"/>
    </source>
</evidence>
<dbReference type="InterPro" id="IPR011761">
    <property type="entry name" value="ATP-grasp"/>
</dbReference>
<proteinExistence type="inferred from homology"/>
<keyword evidence="2 5" id="KW-0436">Ligase</keyword>
<dbReference type="GO" id="GO:0008716">
    <property type="term" value="F:D-alanine-D-alanine ligase activity"/>
    <property type="evidence" value="ECO:0007669"/>
    <property type="project" value="InterPro"/>
</dbReference>
<dbReference type="OrthoDB" id="9813261at2"/>
<keyword evidence="6" id="KW-1185">Reference proteome</keyword>
<evidence type="ECO:0000256" key="1">
    <source>
        <dbReference type="ARBA" id="ARBA00010871"/>
    </source>
</evidence>
<dbReference type="Gene3D" id="3.30.1490.20">
    <property type="entry name" value="ATP-grasp fold, A domain"/>
    <property type="match status" value="1"/>
</dbReference>
<organism evidence="5 6">
    <name type="scientific">Keratinibaculum paraultunense</name>
    <dbReference type="NCBI Taxonomy" id="1278232"/>
    <lineage>
        <taxon>Bacteria</taxon>
        <taxon>Bacillati</taxon>
        <taxon>Bacillota</taxon>
        <taxon>Tissierellia</taxon>
        <taxon>Tissierellales</taxon>
        <taxon>Tepidimicrobiaceae</taxon>
        <taxon>Keratinibaculum</taxon>
    </lineage>
</organism>
<dbReference type="EMBL" id="SMAE01000004">
    <property type="protein sequence ID" value="TCS90551.1"/>
    <property type="molecule type" value="Genomic_DNA"/>
</dbReference>
<dbReference type="PROSITE" id="PS50975">
    <property type="entry name" value="ATP_GRASP"/>
    <property type="match status" value="1"/>
</dbReference>
<protein>
    <submittedName>
        <fullName evidence="5">D-alanine-D-alanine ligase</fullName>
    </submittedName>
</protein>
<gene>
    <name evidence="5" type="ORF">EDD65_10492</name>
</gene>
<dbReference type="PANTHER" id="PTHR23132:SF23">
    <property type="entry name" value="D-ALANINE--D-ALANINE LIGASE B"/>
    <property type="match status" value="1"/>
</dbReference>
<dbReference type="GO" id="GO:0046872">
    <property type="term" value="F:metal ion binding"/>
    <property type="evidence" value="ECO:0007669"/>
    <property type="project" value="InterPro"/>
</dbReference>
<feature type="domain" description="ATP-grasp" evidence="4">
    <location>
        <begin position="105"/>
        <end position="318"/>
    </location>
</feature>
<name>A0A4R3KYP7_9FIRM</name>
<dbReference type="InterPro" id="IPR013815">
    <property type="entry name" value="ATP_grasp_subdomain_1"/>
</dbReference>
<dbReference type="PANTHER" id="PTHR23132">
    <property type="entry name" value="D-ALANINE--D-ALANINE LIGASE"/>
    <property type="match status" value="1"/>
</dbReference>
<dbReference type="Gene3D" id="3.30.470.20">
    <property type="entry name" value="ATP-grasp fold, B domain"/>
    <property type="match status" value="1"/>
</dbReference>
<dbReference type="InterPro" id="IPR011095">
    <property type="entry name" value="Dala_Dala_lig_C"/>
</dbReference>
<dbReference type="RefSeq" id="WP_132026845.1">
    <property type="nucleotide sequence ID" value="NZ_CP068564.1"/>
</dbReference>
<reference evidence="5 6" key="1">
    <citation type="submission" date="2019-03" db="EMBL/GenBank/DDBJ databases">
        <title>Genomic Encyclopedia of Type Strains, Phase IV (KMG-IV): sequencing the most valuable type-strain genomes for metagenomic binning, comparative biology and taxonomic classification.</title>
        <authorList>
            <person name="Goeker M."/>
        </authorList>
    </citation>
    <scope>NUCLEOTIDE SEQUENCE [LARGE SCALE GENOMIC DNA]</scope>
    <source>
        <strain evidence="5 6">DSM 26752</strain>
    </source>
</reference>
<evidence type="ECO:0000256" key="2">
    <source>
        <dbReference type="ARBA" id="ARBA00022598"/>
    </source>
</evidence>
<dbReference type="Pfam" id="PF07478">
    <property type="entry name" value="Dala_Dala_lig_C"/>
    <property type="match status" value="1"/>
</dbReference>
<keyword evidence="3" id="KW-0067">ATP-binding</keyword>
<evidence type="ECO:0000259" key="4">
    <source>
        <dbReference type="PROSITE" id="PS50975"/>
    </source>
</evidence>
<dbReference type="GO" id="GO:0005524">
    <property type="term" value="F:ATP binding"/>
    <property type="evidence" value="ECO:0007669"/>
    <property type="project" value="UniProtKB-UniRule"/>
</dbReference>
<dbReference type="Proteomes" id="UP000294567">
    <property type="component" value="Unassembled WGS sequence"/>
</dbReference>
<evidence type="ECO:0000256" key="3">
    <source>
        <dbReference type="PROSITE-ProRule" id="PRU00409"/>
    </source>
</evidence>
<accession>A0A4R3KYP7</accession>
<dbReference type="AlphaFoldDB" id="A0A4R3KYP7"/>